<reference evidence="3 4" key="1">
    <citation type="journal article" date="2018" name="Mol. Biol. Evol.">
        <title>Broad Genomic Sampling Reveals a Smut Pathogenic Ancestry of the Fungal Clade Ustilaginomycotina.</title>
        <authorList>
            <person name="Kijpornyongpan T."/>
            <person name="Mondo S.J."/>
            <person name="Barry K."/>
            <person name="Sandor L."/>
            <person name="Lee J."/>
            <person name="Lipzen A."/>
            <person name="Pangilinan J."/>
            <person name="LaButti K."/>
            <person name="Hainaut M."/>
            <person name="Henrissat B."/>
            <person name="Grigoriev I.V."/>
            <person name="Spatafora J.W."/>
            <person name="Aime M.C."/>
        </authorList>
    </citation>
    <scope>NUCLEOTIDE SEQUENCE [LARGE SCALE GENOMIC DNA]</scope>
    <source>
        <strain evidence="3 4">MCA 4186</strain>
    </source>
</reference>
<dbReference type="InterPro" id="IPR036457">
    <property type="entry name" value="PPM-type-like_dom_sf"/>
</dbReference>
<dbReference type="Gene3D" id="3.40.50.261">
    <property type="entry name" value="Succinyl-CoA synthetase domains"/>
    <property type="match status" value="1"/>
</dbReference>
<feature type="region of interest" description="Disordered" evidence="1">
    <location>
        <begin position="623"/>
        <end position="646"/>
    </location>
</feature>
<dbReference type="InterPro" id="IPR005811">
    <property type="entry name" value="SUCC_ACL_C"/>
</dbReference>
<sequence length="1019" mass="109521">MALLLRGARLRLAAAALPGPARHMSLLPAQARALLHAEVPALYTPAEPPLAKRSRRADAYLPPLESREPAELEQRYVKMSPTGRHAFLRAQGGADERSLQPELVVASLAELRAGIQWLSAQAHVDGRPPVRLAASQPPLLRLSRFTRPSFFDVRLDIDAARAPNNGVLGPEMRLSPVYQRLADEPPRQVTLPPLVLRVPIDVSPLLAHPVRSFAPLGEAPAEPSGSDAALQQVATAAAERALEALTASDWARSFPETAYRAFKACVQQLVTLYWKADGERFTINLGFALKTPDGAKIDDKNVVQSKGTVLLNSAQLDFDDFAANRQPKIKALSRDANEVWPPVYAEAKKRGEKAARAQERREREQISTPPEEPLSEARQSRPSLRRSAYGQANSFLERLADEQGLVYRQHMGNIGLFGYGAGMGMGTFDGVVDEGGHPANFFDGGGGASIQNSKAAMEILSLDRSVRCIFVNIFGGITRSDLVAQGILQAYAEFGMRRIPLVARFRGNMAEEAKATLAAAAERGEIDATLIDDFRSAAREAVRRAGPFIEKPPAKAPNGQLRYVRYGEEKRLMSAVWRAAKRPTATARMAPPESRTFVSSAAYRQPLAPFHFLTGYAFAGKPRGAAAQERDEDQDLDPEERAEAEAEAAEARAALMGEDVPPLPQQGFPSDSDIGRWRDGLLREGDAGEDALTVSRMRGTEGETDGGGDVLIAVADGVGGWAENGIDPALFSQSLMYHATAYAQQHVACPDRLDIDSGSLGSSSSSASSDSTPPTTPGSSADGASHGGAPLSILEYAYERTLEQPEVPAGSSTATVITLDSTKGILRSANVGDSGFLVLRTSGRSGKAGASGSAASSTEAREGVFYASAPLQHGFNTPLQLAKLPPAMRRSGSIDSSPRDAHLWQAQLRAGDLVIVATDGFFDNVSTPETTQLVRFVKEKHHQTWVAAREKGTVSGDAAAEERSLTQAVAHNLVQYAIMCMRSPNKQSPFEREAARHGIRFPGGKVDDVAVVTALVVER</sequence>
<dbReference type="InterPro" id="IPR039123">
    <property type="entry name" value="PPTC7"/>
</dbReference>
<dbReference type="Pfam" id="PF00549">
    <property type="entry name" value="Ligase_CoA"/>
    <property type="match status" value="1"/>
</dbReference>
<evidence type="ECO:0000259" key="2">
    <source>
        <dbReference type="PROSITE" id="PS51746"/>
    </source>
</evidence>
<accession>A0A316Z3Z7</accession>
<feature type="region of interest" description="Disordered" evidence="1">
    <location>
        <begin position="347"/>
        <end position="384"/>
    </location>
</feature>
<dbReference type="PANTHER" id="PTHR12320">
    <property type="entry name" value="PROTEIN PHOSPHATASE 2C"/>
    <property type="match status" value="1"/>
</dbReference>
<dbReference type="InterPro" id="IPR001932">
    <property type="entry name" value="PPM-type_phosphatase-like_dom"/>
</dbReference>
<dbReference type="GO" id="GO:0004722">
    <property type="term" value="F:protein serine/threonine phosphatase activity"/>
    <property type="evidence" value="ECO:0007669"/>
    <property type="project" value="TreeGrafter"/>
</dbReference>
<dbReference type="STRING" id="58919.A0A316Z3Z7"/>
<dbReference type="SUPFAM" id="SSF81606">
    <property type="entry name" value="PP2C-like"/>
    <property type="match status" value="1"/>
</dbReference>
<keyword evidence="4" id="KW-1185">Reference proteome</keyword>
<dbReference type="InterPro" id="IPR016102">
    <property type="entry name" value="Succinyl-CoA_synth-like"/>
</dbReference>
<feature type="region of interest" description="Disordered" evidence="1">
    <location>
        <begin position="753"/>
        <end position="786"/>
    </location>
</feature>
<evidence type="ECO:0000256" key="1">
    <source>
        <dbReference type="SAM" id="MobiDB-lite"/>
    </source>
</evidence>
<organism evidence="3 4">
    <name type="scientific">Tilletiopsis washingtonensis</name>
    <dbReference type="NCBI Taxonomy" id="58919"/>
    <lineage>
        <taxon>Eukaryota</taxon>
        <taxon>Fungi</taxon>
        <taxon>Dikarya</taxon>
        <taxon>Basidiomycota</taxon>
        <taxon>Ustilaginomycotina</taxon>
        <taxon>Exobasidiomycetes</taxon>
        <taxon>Entylomatales</taxon>
        <taxon>Entylomatales incertae sedis</taxon>
        <taxon>Tilletiopsis</taxon>
    </lineage>
</organism>
<name>A0A316Z3Z7_9BASI</name>
<dbReference type="SUPFAM" id="SSF52210">
    <property type="entry name" value="Succinyl-CoA synthetase domains"/>
    <property type="match status" value="1"/>
</dbReference>
<dbReference type="Proteomes" id="UP000245946">
    <property type="component" value="Unassembled WGS sequence"/>
</dbReference>
<dbReference type="PANTHER" id="PTHR12320:SF1">
    <property type="entry name" value="PROTEIN PHOSPHATASE PTC7 HOMOLOG"/>
    <property type="match status" value="1"/>
</dbReference>
<gene>
    <name evidence="3" type="ORF">FA09DRAFT_331339</name>
</gene>
<dbReference type="PROSITE" id="PS51746">
    <property type="entry name" value="PPM_2"/>
    <property type="match status" value="1"/>
</dbReference>
<dbReference type="OrthoDB" id="60843at2759"/>
<dbReference type="RefSeq" id="XP_025596749.1">
    <property type="nucleotide sequence ID" value="XM_025742983.1"/>
</dbReference>
<evidence type="ECO:0000313" key="4">
    <source>
        <dbReference type="Proteomes" id="UP000245946"/>
    </source>
</evidence>
<proteinExistence type="predicted"/>
<dbReference type="SMART" id="SM00331">
    <property type="entry name" value="PP2C_SIG"/>
    <property type="match status" value="1"/>
</dbReference>
<feature type="compositionally biased region" description="Low complexity" evidence="1">
    <location>
        <begin position="756"/>
        <end position="786"/>
    </location>
</feature>
<dbReference type="SMART" id="SM00332">
    <property type="entry name" value="PP2Cc"/>
    <property type="match status" value="1"/>
</dbReference>
<dbReference type="GeneID" id="37270527"/>
<protein>
    <recommendedName>
        <fullName evidence="2">PPM-type phosphatase domain-containing protein</fullName>
    </recommendedName>
</protein>
<feature type="domain" description="PPM-type phosphatase" evidence="2">
    <location>
        <begin position="665"/>
        <end position="1016"/>
    </location>
</feature>
<dbReference type="Gene3D" id="3.60.40.10">
    <property type="entry name" value="PPM-type phosphatase domain"/>
    <property type="match status" value="1"/>
</dbReference>
<dbReference type="EMBL" id="KZ819299">
    <property type="protein sequence ID" value="PWN96470.1"/>
    <property type="molecule type" value="Genomic_DNA"/>
</dbReference>
<dbReference type="AlphaFoldDB" id="A0A316Z3Z7"/>
<evidence type="ECO:0000313" key="3">
    <source>
        <dbReference type="EMBL" id="PWN96470.1"/>
    </source>
</evidence>
<feature type="compositionally biased region" description="Basic and acidic residues" evidence="1">
    <location>
        <begin position="347"/>
        <end position="365"/>
    </location>
</feature>